<dbReference type="InterPro" id="IPR044741">
    <property type="entry name" value="NsLTP-like"/>
</dbReference>
<name>A0AAV5DSM3_ELECO</name>
<dbReference type="EMBL" id="BQKI01000033">
    <property type="protein sequence ID" value="GJN13107.1"/>
    <property type="molecule type" value="Genomic_DNA"/>
</dbReference>
<evidence type="ECO:0000313" key="3">
    <source>
        <dbReference type="EMBL" id="GJN13107.1"/>
    </source>
</evidence>
<dbReference type="CDD" id="cd04660">
    <property type="entry name" value="nsLTP_like"/>
    <property type="match status" value="1"/>
</dbReference>
<evidence type="ECO:0000313" key="4">
    <source>
        <dbReference type="Proteomes" id="UP001054889"/>
    </source>
</evidence>
<dbReference type="AlphaFoldDB" id="A0AAV5DSM3"/>
<feature type="domain" description="Bifunctional inhibitor/plant lipid transfer protein/seed storage helical" evidence="2">
    <location>
        <begin position="23"/>
        <end position="106"/>
    </location>
</feature>
<dbReference type="PANTHER" id="PTHR33286:SF52">
    <property type="entry name" value="EXPRESSED PROTEIN"/>
    <property type="match status" value="1"/>
</dbReference>
<dbReference type="Gene3D" id="1.10.110.10">
    <property type="entry name" value="Plant lipid-transfer and hydrophobic proteins"/>
    <property type="match status" value="1"/>
</dbReference>
<dbReference type="InterPro" id="IPR036312">
    <property type="entry name" value="Bifun_inhib/LTP/seed_sf"/>
</dbReference>
<keyword evidence="1" id="KW-0732">Signal</keyword>
<evidence type="ECO:0000256" key="1">
    <source>
        <dbReference type="SAM" id="SignalP"/>
    </source>
</evidence>
<dbReference type="Proteomes" id="UP001054889">
    <property type="component" value="Unassembled WGS sequence"/>
</dbReference>
<evidence type="ECO:0000259" key="2">
    <source>
        <dbReference type="Pfam" id="PF14368"/>
    </source>
</evidence>
<protein>
    <recommendedName>
        <fullName evidence="2">Bifunctional inhibitor/plant lipid transfer protein/seed storage helical domain-containing protein</fullName>
    </recommendedName>
</protein>
<dbReference type="Pfam" id="PF14368">
    <property type="entry name" value="LTP_2"/>
    <property type="match status" value="1"/>
</dbReference>
<dbReference type="InterPro" id="IPR016140">
    <property type="entry name" value="Bifunc_inhib/LTP/seed_store"/>
</dbReference>
<keyword evidence="4" id="KW-1185">Reference proteome</keyword>
<comment type="caution">
    <text evidence="3">The sequence shown here is derived from an EMBL/GenBank/DDBJ whole genome shotgun (WGS) entry which is preliminary data.</text>
</comment>
<reference evidence="3" key="1">
    <citation type="journal article" date="2018" name="DNA Res.">
        <title>Multiple hybrid de novo genome assembly of finger millet, an orphan allotetraploid crop.</title>
        <authorList>
            <person name="Hatakeyama M."/>
            <person name="Aluri S."/>
            <person name="Balachadran M.T."/>
            <person name="Sivarajan S.R."/>
            <person name="Patrignani A."/>
            <person name="Gruter S."/>
            <person name="Poveda L."/>
            <person name="Shimizu-Inatsugi R."/>
            <person name="Baeten J."/>
            <person name="Francoijs K.J."/>
            <person name="Nataraja K.N."/>
            <person name="Reddy Y.A.N."/>
            <person name="Phadnis S."/>
            <person name="Ravikumar R.L."/>
            <person name="Schlapbach R."/>
            <person name="Sreeman S.M."/>
            <person name="Shimizu K.K."/>
        </authorList>
    </citation>
    <scope>NUCLEOTIDE SEQUENCE</scope>
</reference>
<accession>A0AAV5DSM3</accession>
<reference evidence="3" key="2">
    <citation type="submission" date="2021-12" db="EMBL/GenBank/DDBJ databases">
        <title>Resequencing data analysis of finger millet.</title>
        <authorList>
            <person name="Hatakeyama M."/>
            <person name="Aluri S."/>
            <person name="Balachadran M.T."/>
            <person name="Sivarajan S.R."/>
            <person name="Poveda L."/>
            <person name="Shimizu-Inatsugi R."/>
            <person name="Schlapbach R."/>
            <person name="Sreeman S.M."/>
            <person name="Shimizu K.K."/>
        </authorList>
    </citation>
    <scope>NUCLEOTIDE SEQUENCE</scope>
</reference>
<feature type="chain" id="PRO_5043371876" description="Bifunctional inhibitor/plant lipid transfer protein/seed storage helical domain-containing protein" evidence="1">
    <location>
        <begin position="29"/>
        <end position="116"/>
    </location>
</feature>
<proteinExistence type="predicted"/>
<sequence length="116" mass="12506">MLADEVVGSVRISLFPLVLAFAAAEVAADECEGDRKGMIAECHQYASFPAEPKIPPSDACCNVWKNANIPCLCTGVTKEKEKTWCMEKIVYIGKYCGKPMQPGYHCGSFTVPGGGQ</sequence>
<dbReference type="PANTHER" id="PTHR33286">
    <property type="entry name" value="BIFUNCTIONAL INHIBITOR/LIPID-TRANSFER PROTEIN/SEED STORAGE 2S ALBUMIN SUPERFAMILY PROTEIN"/>
    <property type="match status" value="1"/>
</dbReference>
<dbReference type="SUPFAM" id="SSF47699">
    <property type="entry name" value="Bifunctional inhibitor/lipid-transfer protein/seed storage 2S albumin"/>
    <property type="match status" value="1"/>
</dbReference>
<feature type="signal peptide" evidence="1">
    <location>
        <begin position="1"/>
        <end position="28"/>
    </location>
</feature>
<organism evidence="3 4">
    <name type="scientific">Eleusine coracana subsp. coracana</name>
    <dbReference type="NCBI Taxonomy" id="191504"/>
    <lineage>
        <taxon>Eukaryota</taxon>
        <taxon>Viridiplantae</taxon>
        <taxon>Streptophyta</taxon>
        <taxon>Embryophyta</taxon>
        <taxon>Tracheophyta</taxon>
        <taxon>Spermatophyta</taxon>
        <taxon>Magnoliopsida</taxon>
        <taxon>Liliopsida</taxon>
        <taxon>Poales</taxon>
        <taxon>Poaceae</taxon>
        <taxon>PACMAD clade</taxon>
        <taxon>Chloridoideae</taxon>
        <taxon>Cynodonteae</taxon>
        <taxon>Eleusininae</taxon>
        <taxon>Eleusine</taxon>
    </lineage>
</organism>
<gene>
    <name evidence="3" type="primary">ga31442</name>
    <name evidence="3" type="ORF">PR202_ga31442</name>
</gene>